<keyword evidence="4 8" id="KW-0812">Transmembrane</keyword>
<feature type="transmembrane region" description="Helical" evidence="8">
    <location>
        <begin position="302"/>
        <end position="324"/>
    </location>
</feature>
<dbReference type="EMBL" id="JBHSAQ010000010">
    <property type="protein sequence ID" value="MFC3959184.1"/>
    <property type="molecule type" value="Genomic_DNA"/>
</dbReference>
<evidence type="ECO:0000256" key="6">
    <source>
        <dbReference type="ARBA" id="ARBA00023136"/>
    </source>
</evidence>
<feature type="transmembrane region" description="Helical" evidence="8">
    <location>
        <begin position="780"/>
        <end position="798"/>
    </location>
</feature>
<name>A0ABD5NPY6_9EURY</name>
<feature type="transmembrane region" description="Helical" evidence="8">
    <location>
        <begin position="369"/>
        <end position="391"/>
    </location>
</feature>
<dbReference type="GO" id="GO:0005886">
    <property type="term" value="C:plasma membrane"/>
    <property type="evidence" value="ECO:0007669"/>
    <property type="project" value="UniProtKB-SubCell"/>
</dbReference>
<dbReference type="SUPFAM" id="SSF82866">
    <property type="entry name" value="Multidrug efflux transporter AcrB transmembrane domain"/>
    <property type="match status" value="2"/>
</dbReference>
<protein>
    <submittedName>
        <fullName evidence="10">RND family transporter</fullName>
    </submittedName>
</protein>
<dbReference type="Gene3D" id="1.20.1640.10">
    <property type="entry name" value="Multidrug efflux transporter AcrB transmembrane domain"/>
    <property type="match status" value="2"/>
</dbReference>
<feature type="transmembrane region" description="Helical" evidence="8">
    <location>
        <begin position="330"/>
        <end position="349"/>
    </location>
</feature>
<keyword evidence="5 8" id="KW-1133">Transmembrane helix</keyword>
<feature type="compositionally biased region" description="Polar residues" evidence="7">
    <location>
        <begin position="128"/>
        <end position="139"/>
    </location>
</feature>
<comment type="caution">
    <text evidence="10">The sequence shown here is derived from an EMBL/GenBank/DDBJ whole genome shotgun (WGS) entry which is preliminary data.</text>
</comment>
<feature type="transmembrane region" description="Helical" evidence="8">
    <location>
        <begin position="828"/>
        <end position="851"/>
    </location>
</feature>
<gene>
    <name evidence="10" type="ORF">ACFOUR_12490</name>
</gene>
<dbReference type="PROSITE" id="PS50156">
    <property type="entry name" value="SSD"/>
    <property type="match status" value="2"/>
</dbReference>
<keyword evidence="6 8" id="KW-0472">Membrane</keyword>
<evidence type="ECO:0000256" key="2">
    <source>
        <dbReference type="ARBA" id="ARBA00010157"/>
    </source>
</evidence>
<evidence type="ECO:0000256" key="7">
    <source>
        <dbReference type="SAM" id="MobiDB-lite"/>
    </source>
</evidence>
<evidence type="ECO:0000313" key="11">
    <source>
        <dbReference type="Proteomes" id="UP001595846"/>
    </source>
</evidence>
<feature type="region of interest" description="Disordered" evidence="7">
    <location>
        <begin position="669"/>
        <end position="695"/>
    </location>
</feature>
<evidence type="ECO:0000313" key="10">
    <source>
        <dbReference type="EMBL" id="MFC3959184.1"/>
    </source>
</evidence>
<evidence type="ECO:0000259" key="9">
    <source>
        <dbReference type="PROSITE" id="PS50156"/>
    </source>
</evidence>
<dbReference type="InterPro" id="IPR000731">
    <property type="entry name" value="SSD"/>
</dbReference>
<dbReference type="Proteomes" id="UP001595846">
    <property type="component" value="Unassembled WGS sequence"/>
</dbReference>
<keyword evidence="3" id="KW-1003">Cell membrane</keyword>
<feature type="transmembrane region" description="Helical" evidence="8">
    <location>
        <begin position="857"/>
        <end position="881"/>
    </location>
</feature>
<dbReference type="Pfam" id="PF03176">
    <property type="entry name" value="MMPL"/>
    <property type="match status" value="2"/>
</dbReference>
<dbReference type="PANTHER" id="PTHR33406">
    <property type="entry name" value="MEMBRANE PROTEIN MJ1562-RELATED"/>
    <property type="match status" value="1"/>
</dbReference>
<reference evidence="10 11" key="1">
    <citation type="journal article" date="2019" name="Int. J. Syst. Evol. Microbiol.">
        <title>The Global Catalogue of Microorganisms (GCM) 10K type strain sequencing project: providing services to taxonomists for standard genome sequencing and annotation.</title>
        <authorList>
            <consortium name="The Broad Institute Genomics Platform"/>
            <consortium name="The Broad Institute Genome Sequencing Center for Infectious Disease"/>
            <person name="Wu L."/>
            <person name="Ma J."/>
        </authorList>
    </citation>
    <scope>NUCLEOTIDE SEQUENCE [LARGE SCALE GENOMIC DNA]</scope>
    <source>
        <strain evidence="10 11">IBRC-M 10256</strain>
    </source>
</reference>
<evidence type="ECO:0000256" key="8">
    <source>
        <dbReference type="SAM" id="Phobius"/>
    </source>
</evidence>
<dbReference type="InterPro" id="IPR004869">
    <property type="entry name" value="MMPL_dom"/>
</dbReference>
<feature type="transmembrane region" description="Helical" evidence="8">
    <location>
        <begin position="752"/>
        <end position="774"/>
    </location>
</feature>
<evidence type="ECO:0000256" key="1">
    <source>
        <dbReference type="ARBA" id="ARBA00004651"/>
    </source>
</evidence>
<feature type="domain" description="SSD" evidence="9">
    <location>
        <begin position="752"/>
        <end position="879"/>
    </location>
</feature>
<evidence type="ECO:0000256" key="3">
    <source>
        <dbReference type="ARBA" id="ARBA00022475"/>
    </source>
</evidence>
<evidence type="ECO:0000256" key="4">
    <source>
        <dbReference type="ARBA" id="ARBA00022692"/>
    </source>
</evidence>
<feature type="transmembrane region" description="Helical" evidence="8">
    <location>
        <begin position="12"/>
        <end position="34"/>
    </location>
</feature>
<proteinExistence type="inferred from homology"/>
<feature type="transmembrane region" description="Helical" evidence="8">
    <location>
        <begin position="276"/>
        <end position="295"/>
    </location>
</feature>
<feature type="transmembrane region" description="Helical" evidence="8">
    <location>
        <begin position="462"/>
        <end position="485"/>
    </location>
</feature>
<sequence>MTAGIARFVADNARLVVVVMLVASAVVGAGVPMVERSTSLDQFQTDAAAADAADYVDANFSADGAETTTAQVVIQDENVLDRETLVAVLEYERALRDDETVDETLVETRSVASLVATAAIREDRERANATQNGTTPSDANETRDGTAPSDGSATPADGERAPNIDAQIDALRSRSDDEVERFVGDVLAGDGNRSSQALTLLPDYYEPGSTETNATLLVVTQESPGASFAPGDAPDEIEASQTAMQDLAPDDGSMSVLVYGDGIVSTEITDSMVDSVTLVGPLAIAFVLVVLVVVYRDLLDILLGLAGVALVLVWTFGAMGWAGIPFSQPFVVVLVLLIGLSIDYGLHVVMRYREARAADESAPSRAMAVALGSVGVALVYVTITTVIGFLSNLTSPLGIFRDLGLVSAIGIVATLAVFGLLVPALKVELDAFLEARGVDRAHPAVGTGRGPINRLLGVGATLAAWAPAAVIVVALVVSGVGAYGATTVDASFEQSDFLAEDPDDWLKDLPEPVAPGTYTAERAIDTLEADFVRRDTTASILLRGDVTDPATLDRLDAARATAGDASATETYADGEPAVTDPITVMDRVAAENPSFAATLSAADTDGDGVPDRNVTGVYDELFRVAPDDASNVVHREDGSYEALRMVVTVDGSVDDAVVHEELDAVAAEAAHDGSATDPDGVGADSDGSDAAGDGAAADHAGVTAIATGDVVVNRITADQLAETAITSLLVALAAVMIVLAVAYRLTEGSASLGVVTILPVAATLTWVLGTMALLDIPFNIVTGMITGLTIGLGVDYSLHVSERFVQELAEADTTAAALRETVTGTGGALLSSAATTASGFAVLLVAILPFLQSFGLITALTIVYAVLASVFVLPSLLVVWARVGGRYVP</sequence>
<accession>A0ABD5NPY6</accession>
<feature type="compositionally biased region" description="Low complexity" evidence="7">
    <location>
        <begin position="679"/>
        <end position="695"/>
    </location>
</feature>
<dbReference type="AlphaFoldDB" id="A0ABD5NPY6"/>
<comment type="similarity">
    <text evidence="2">Belongs to the resistance-nodulation-cell division (RND) (TC 2.A.6) family. MmpL subfamily.</text>
</comment>
<feature type="region of interest" description="Disordered" evidence="7">
    <location>
        <begin position="122"/>
        <end position="163"/>
    </location>
</feature>
<comment type="subcellular location">
    <subcellularLocation>
        <location evidence="1">Cell membrane</location>
        <topology evidence="1">Multi-pass membrane protein</topology>
    </subcellularLocation>
</comment>
<evidence type="ECO:0000256" key="5">
    <source>
        <dbReference type="ARBA" id="ARBA00022989"/>
    </source>
</evidence>
<dbReference type="PANTHER" id="PTHR33406:SF6">
    <property type="entry name" value="MEMBRANE PROTEIN YDGH-RELATED"/>
    <property type="match status" value="1"/>
</dbReference>
<feature type="transmembrane region" description="Helical" evidence="8">
    <location>
        <begin position="724"/>
        <end position="745"/>
    </location>
</feature>
<feature type="transmembrane region" description="Helical" evidence="8">
    <location>
        <begin position="403"/>
        <end position="425"/>
    </location>
</feature>
<dbReference type="GeneID" id="73902548"/>
<keyword evidence="11" id="KW-1185">Reference proteome</keyword>
<dbReference type="InterPro" id="IPR050545">
    <property type="entry name" value="Mycobact_MmpL"/>
</dbReference>
<feature type="domain" description="SSD" evidence="9">
    <location>
        <begin position="302"/>
        <end position="428"/>
    </location>
</feature>
<organism evidence="10 11">
    <name type="scientific">Halovivax cerinus</name>
    <dbReference type="NCBI Taxonomy" id="1487865"/>
    <lineage>
        <taxon>Archaea</taxon>
        <taxon>Methanobacteriati</taxon>
        <taxon>Methanobacteriota</taxon>
        <taxon>Stenosarchaea group</taxon>
        <taxon>Halobacteria</taxon>
        <taxon>Halobacteriales</taxon>
        <taxon>Natrialbaceae</taxon>
        <taxon>Halovivax</taxon>
    </lineage>
</organism>
<dbReference type="RefSeq" id="WP_256533420.1">
    <property type="nucleotide sequence ID" value="NZ_CP101824.1"/>
</dbReference>